<evidence type="ECO:0000259" key="5">
    <source>
        <dbReference type="PROSITE" id="PS51462"/>
    </source>
</evidence>
<dbReference type="EMBL" id="JBHLWV010000020">
    <property type="protein sequence ID" value="MFC0315598.1"/>
    <property type="molecule type" value="Genomic_DNA"/>
</dbReference>
<dbReference type="CDD" id="cd04673">
    <property type="entry name" value="NUDIX_ADPRase"/>
    <property type="match status" value="1"/>
</dbReference>
<dbReference type="RefSeq" id="WP_382364430.1">
    <property type="nucleotide sequence ID" value="NZ_JBHLWV010000020.1"/>
</dbReference>
<dbReference type="PRINTS" id="PR00502">
    <property type="entry name" value="NUDIXFAMILY"/>
</dbReference>
<dbReference type="PANTHER" id="PTHR43046:SF14">
    <property type="entry name" value="MUTT_NUDIX FAMILY PROTEIN"/>
    <property type="match status" value="1"/>
</dbReference>
<dbReference type="Gene3D" id="3.90.79.10">
    <property type="entry name" value="Nucleoside Triphosphate Pyrophosphohydrolase"/>
    <property type="match status" value="1"/>
</dbReference>
<evidence type="ECO:0000256" key="4">
    <source>
        <dbReference type="RuleBase" id="RU003476"/>
    </source>
</evidence>
<keyword evidence="3 4" id="KW-0378">Hydrolase</keyword>
<reference evidence="6 7" key="1">
    <citation type="submission" date="2024-09" db="EMBL/GenBank/DDBJ databases">
        <authorList>
            <person name="Sun Q."/>
            <person name="Mori K."/>
        </authorList>
    </citation>
    <scope>NUCLEOTIDE SEQUENCE [LARGE SCALE GENOMIC DNA]</scope>
    <source>
        <strain evidence="6 7">CCM 7957</strain>
    </source>
</reference>
<dbReference type="InterPro" id="IPR015797">
    <property type="entry name" value="NUDIX_hydrolase-like_dom_sf"/>
</dbReference>
<evidence type="ECO:0000313" key="7">
    <source>
        <dbReference type="Proteomes" id="UP001589783"/>
    </source>
</evidence>
<comment type="cofactor">
    <cofactor evidence="1">
        <name>Mg(2+)</name>
        <dbReference type="ChEBI" id="CHEBI:18420"/>
    </cofactor>
</comment>
<sequence>MRIVLAASVVLVDEDGRVLLVKRGHDPQRGRWSVPGGHVEPGETFAEAAVREVREETGLEVIVGDELWTATVPFGDDEIFEVHDFAGTVIGGELRSGDDADEVRWVSPAELEQLPLTTGLLGYLRGAGVIAAPAHPASEQRR</sequence>
<gene>
    <name evidence="6" type="ORF">ACFFJD_12145</name>
</gene>
<evidence type="ECO:0000256" key="2">
    <source>
        <dbReference type="ARBA" id="ARBA00005582"/>
    </source>
</evidence>
<dbReference type="PROSITE" id="PS51462">
    <property type="entry name" value="NUDIX"/>
    <property type="match status" value="1"/>
</dbReference>
<organism evidence="6 7">
    <name type="scientific">Gordonia phosphorivorans</name>
    <dbReference type="NCBI Taxonomy" id="1056982"/>
    <lineage>
        <taxon>Bacteria</taxon>
        <taxon>Bacillati</taxon>
        <taxon>Actinomycetota</taxon>
        <taxon>Actinomycetes</taxon>
        <taxon>Mycobacteriales</taxon>
        <taxon>Gordoniaceae</taxon>
        <taxon>Gordonia</taxon>
    </lineage>
</organism>
<comment type="similarity">
    <text evidence="2 4">Belongs to the Nudix hydrolase family.</text>
</comment>
<dbReference type="Pfam" id="PF00293">
    <property type="entry name" value="NUDIX"/>
    <property type="match status" value="1"/>
</dbReference>
<evidence type="ECO:0000256" key="1">
    <source>
        <dbReference type="ARBA" id="ARBA00001946"/>
    </source>
</evidence>
<dbReference type="InterPro" id="IPR000086">
    <property type="entry name" value="NUDIX_hydrolase_dom"/>
</dbReference>
<comment type="caution">
    <text evidence="6">The sequence shown here is derived from an EMBL/GenBank/DDBJ whole genome shotgun (WGS) entry which is preliminary data.</text>
</comment>
<proteinExistence type="inferred from homology"/>
<keyword evidence="7" id="KW-1185">Reference proteome</keyword>
<feature type="domain" description="Nudix hydrolase" evidence="5">
    <location>
        <begin position="2"/>
        <end position="128"/>
    </location>
</feature>
<dbReference type="PROSITE" id="PS00893">
    <property type="entry name" value="NUDIX_BOX"/>
    <property type="match status" value="1"/>
</dbReference>
<dbReference type="InterPro" id="IPR020476">
    <property type="entry name" value="Nudix_hydrolase"/>
</dbReference>
<evidence type="ECO:0000256" key="3">
    <source>
        <dbReference type="ARBA" id="ARBA00022801"/>
    </source>
</evidence>
<dbReference type="PANTHER" id="PTHR43046">
    <property type="entry name" value="GDP-MANNOSE MANNOSYL HYDROLASE"/>
    <property type="match status" value="1"/>
</dbReference>
<protein>
    <submittedName>
        <fullName evidence="6">NUDIX hydrolase</fullName>
    </submittedName>
</protein>
<dbReference type="SUPFAM" id="SSF55811">
    <property type="entry name" value="Nudix"/>
    <property type="match status" value="1"/>
</dbReference>
<dbReference type="GO" id="GO:0016787">
    <property type="term" value="F:hydrolase activity"/>
    <property type="evidence" value="ECO:0007669"/>
    <property type="project" value="UniProtKB-KW"/>
</dbReference>
<evidence type="ECO:0000313" key="6">
    <source>
        <dbReference type="EMBL" id="MFC0315598.1"/>
    </source>
</evidence>
<accession>A0ABV6HCC3</accession>
<dbReference type="InterPro" id="IPR020084">
    <property type="entry name" value="NUDIX_hydrolase_CS"/>
</dbReference>
<name>A0ABV6HCC3_9ACTN</name>
<dbReference type="Proteomes" id="UP001589783">
    <property type="component" value="Unassembled WGS sequence"/>
</dbReference>